<organism evidence="1">
    <name type="scientific">Siphoviridae sp. ctCIv11</name>
    <dbReference type="NCBI Taxonomy" id="2827806"/>
    <lineage>
        <taxon>Viruses</taxon>
        <taxon>Duplodnaviria</taxon>
        <taxon>Heunggongvirae</taxon>
        <taxon>Uroviricota</taxon>
        <taxon>Caudoviricetes</taxon>
    </lineage>
</organism>
<protein>
    <submittedName>
        <fullName evidence="1">Uncharacterized protein</fullName>
    </submittedName>
</protein>
<accession>A0A8S5S1N8</accession>
<name>A0A8S5S1N8_9CAUD</name>
<evidence type="ECO:0000313" key="1">
    <source>
        <dbReference type="EMBL" id="DAF44902.1"/>
    </source>
</evidence>
<proteinExistence type="predicted"/>
<sequence length="72" mass="7896">MTVGKLKAMLEEYNEDMEIIFQPSGGAYGERIGHVIEEGKGIAPFRGNDYKALILTSDGQCGEVCNEDDLDL</sequence>
<dbReference type="EMBL" id="BK032513">
    <property type="protein sequence ID" value="DAF44902.1"/>
    <property type="molecule type" value="Genomic_DNA"/>
</dbReference>
<reference evidence="1" key="1">
    <citation type="journal article" date="2021" name="Proc. Natl. Acad. Sci. U.S.A.">
        <title>A Catalog of Tens of Thousands of Viruses from Human Metagenomes Reveals Hidden Associations with Chronic Diseases.</title>
        <authorList>
            <person name="Tisza M.J."/>
            <person name="Buck C.B."/>
        </authorList>
    </citation>
    <scope>NUCLEOTIDE SEQUENCE</scope>
    <source>
        <strain evidence="1">CtCIv11</strain>
    </source>
</reference>